<accession>A5DVG2</accession>
<dbReference type="Proteomes" id="UP000001996">
    <property type="component" value="Unassembled WGS sequence"/>
</dbReference>
<dbReference type="STRING" id="379508.A5DVG2"/>
<feature type="transmembrane region" description="Helical" evidence="9">
    <location>
        <begin position="305"/>
        <end position="328"/>
    </location>
</feature>
<evidence type="ECO:0000256" key="1">
    <source>
        <dbReference type="ARBA" id="ARBA00004477"/>
    </source>
</evidence>
<evidence type="ECO:0000256" key="9">
    <source>
        <dbReference type="RuleBase" id="RU361219"/>
    </source>
</evidence>
<keyword evidence="7 9" id="KW-0560">Oxidoreductase</keyword>
<feature type="transmembrane region" description="Helical" evidence="9">
    <location>
        <begin position="463"/>
        <end position="482"/>
    </location>
</feature>
<dbReference type="eggNOG" id="KOG2480">
    <property type="taxonomic scope" value="Eukaryota"/>
</dbReference>
<dbReference type="Gene3D" id="1.10.3270.10">
    <property type="entry name" value="HMGR, N-terminal domain"/>
    <property type="match status" value="1"/>
</dbReference>
<dbReference type="FunFam" id="3.90.770.10:FF:000001">
    <property type="entry name" value="3-hydroxy-3-methylglutaryl coenzyme A reductase"/>
    <property type="match status" value="1"/>
</dbReference>
<dbReference type="SUPFAM" id="SSF55035">
    <property type="entry name" value="NAD-binding domain of HMG-CoA reductase"/>
    <property type="match status" value="1"/>
</dbReference>
<dbReference type="PROSITE" id="PS00066">
    <property type="entry name" value="HMG_COA_REDUCTASE_1"/>
    <property type="match status" value="1"/>
</dbReference>
<dbReference type="FunFam" id="3.30.70.420:FF:000001">
    <property type="entry name" value="3-hydroxy-3-methylglutaryl coenzyme A reductase"/>
    <property type="match status" value="1"/>
</dbReference>
<keyword evidence="8 9" id="KW-0472">Membrane</keyword>
<dbReference type="OrthoDB" id="310654at2759"/>
<dbReference type="Pfam" id="PF00368">
    <property type="entry name" value="HMG-CoA_red"/>
    <property type="match status" value="1"/>
</dbReference>
<dbReference type="GO" id="GO:0004420">
    <property type="term" value="F:hydroxymethylglutaryl-CoA reductase (NADPH) activity"/>
    <property type="evidence" value="ECO:0007669"/>
    <property type="project" value="UniProtKB-EC"/>
</dbReference>
<reference evidence="11 12" key="1">
    <citation type="journal article" date="2009" name="Nature">
        <title>Evolution of pathogenicity and sexual reproduction in eight Candida genomes.</title>
        <authorList>
            <person name="Butler G."/>
            <person name="Rasmussen M.D."/>
            <person name="Lin M.F."/>
            <person name="Santos M.A."/>
            <person name="Sakthikumar S."/>
            <person name="Munro C.A."/>
            <person name="Rheinbay E."/>
            <person name="Grabherr M."/>
            <person name="Forche A."/>
            <person name="Reedy J.L."/>
            <person name="Agrafioti I."/>
            <person name="Arnaud M.B."/>
            <person name="Bates S."/>
            <person name="Brown A.J."/>
            <person name="Brunke S."/>
            <person name="Costanzo M.C."/>
            <person name="Fitzpatrick D.A."/>
            <person name="de Groot P.W."/>
            <person name="Harris D."/>
            <person name="Hoyer L.L."/>
            <person name="Hube B."/>
            <person name="Klis F.M."/>
            <person name="Kodira C."/>
            <person name="Lennard N."/>
            <person name="Logue M.E."/>
            <person name="Martin R."/>
            <person name="Neiman A.M."/>
            <person name="Nikolaou E."/>
            <person name="Quail M.A."/>
            <person name="Quinn J."/>
            <person name="Santos M.C."/>
            <person name="Schmitzberger F.F."/>
            <person name="Sherlock G."/>
            <person name="Shah P."/>
            <person name="Silverstein K.A."/>
            <person name="Skrzypek M.S."/>
            <person name="Soll D."/>
            <person name="Staggs R."/>
            <person name="Stansfield I."/>
            <person name="Stumpf M.P."/>
            <person name="Sudbery P.E."/>
            <person name="Srikantha T."/>
            <person name="Zeng Q."/>
            <person name="Berman J."/>
            <person name="Berriman M."/>
            <person name="Heitman J."/>
            <person name="Gow N.A."/>
            <person name="Lorenz M.C."/>
            <person name="Birren B.W."/>
            <person name="Kellis M."/>
            <person name="Cuomo C.A."/>
        </authorList>
    </citation>
    <scope>NUCLEOTIDE SEQUENCE [LARGE SCALE GENOMIC DNA]</scope>
    <source>
        <strain evidence="12">ATCC 11503 / BCRC 21390 / CBS 2605 / JCM 1781 / NBRC 1676 / NRRL YB-4239</strain>
    </source>
</reference>
<comment type="catalytic activity">
    <reaction evidence="9">
        <text>(R)-mevalonate + 2 NADP(+) + CoA = (3S)-3-hydroxy-3-methylglutaryl-CoA + 2 NADPH + 2 H(+)</text>
        <dbReference type="Rhea" id="RHEA:15989"/>
        <dbReference type="ChEBI" id="CHEBI:15378"/>
        <dbReference type="ChEBI" id="CHEBI:36464"/>
        <dbReference type="ChEBI" id="CHEBI:43074"/>
        <dbReference type="ChEBI" id="CHEBI:57287"/>
        <dbReference type="ChEBI" id="CHEBI:57783"/>
        <dbReference type="ChEBI" id="CHEBI:58349"/>
        <dbReference type="EC" id="1.1.1.34"/>
    </reaction>
</comment>
<gene>
    <name evidence="11" type="ORF">LELG_01348</name>
</gene>
<keyword evidence="3 9" id="KW-0812">Transmembrane</keyword>
<dbReference type="InterPro" id="IPR023074">
    <property type="entry name" value="HMG_CoA_Rdtase_cat_sf"/>
</dbReference>
<evidence type="ECO:0000313" key="12">
    <source>
        <dbReference type="Proteomes" id="UP000001996"/>
    </source>
</evidence>
<proteinExistence type="inferred from homology"/>
<protein>
    <recommendedName>
        <fullName evidence="9">3-hydroxy-3-methylglutaryl coenzyme A reductase</fullName>
        <shortName evidence="9">HMG-CoA reductase</shortName>
        <ecNumber evidence="9">1.1.1.34</ecNumber>
    </recommendedName>
</protein>
<dbReference type="PROSITE" id="PS00318">
    <property type="entry name" value="HMG_COA_REDUCTASE_2"/>
    <property type="match status" value="1"/>
</dbReference>
<evidence type="ECO:0000259" key="10">
    <source>
        <dbReference type="PROSITE" id="PS50156"/>
    </source>
</evidence>
<evidence type="ECO:0000256" key="5">
    <source>
        <dbReference type="ARBA" id="ARBA00022857"/>
    </source>
</evidence>
<dbReference type="NCBIfam" id="TIGR00533">
    <property type="entry name" value="HMG_CoA_R_NADP"/>
    <property type="match status" value="1"/>
</dbReference>
<feature type="transmembrane region" description="Helical" evidence="9">
    <location>
        <begin position="380"/>
        <end position="398"/>
    </location>
</feature>
<dbReference type="GO" id="GO:0005789">
    <property type="term" value="C:endoplasmic reticulum membrane"/>
    <property type="evidence" value="ECO:0007669"/>
    <property type="project" value="UniProtKB-SubCell"/>
</dbReference>
<evidence type="ECO:0000256" key="8">
    <source>
        <dbReference type="ARBA" id="ARBA00023136"/>
    </source>
</evidence>
<dbReference type="EC" id="1.1.1.34" evidence="9"/>
<dbReference type="AlphaFoldDB" id="A5DVG2"/>
<dbReference type="UniPathway" id="UPA00058">
    <property type="reaction ID" value="UER00103"/>
</dbReference>
<organism evidence="11 12">
    <name type="scientific">Lodderomyces elongisporus (strain ATCC 11503 / CBS 2605 / JCM 1781 / NBRC 1676 / NRRL YB-4239)</name>
    <name type="common">Yeast</name>
    <name type="synonym">Saccharomyces elongisporus</name>
    <dbReference type="NCBI Taxonomy" id="379508"/>
    <lineage>
        <taxon>Eukaryota</taxon>
        <taxon>Fungi</taxon>
        <taxon>Dikarya</taxon>
        <taxon>Ascomycota</taxon>
        <taxon>Saccharomycotina</taxon>
        <taxon>Pichiomycetes</taxon>
        <taxon>Debaryomycetaceae</taxon>
        <taxon>Candida/Lodderomyces clade</taxon>
        <taxon>Lodderomyces</taxon>
    </lineage>
</organism>
<dbReference type="KEGG" id="lel:PVL30_001319"/>
<dbReference type="PROSITE" id="PS50065">
    <property type="entry name" value="HMG_COA_REDUCTASE_4"/>
    <property type="match status" value="1"/>
</dbReference>
<sequence length="940" mass="102182">MFSAISAAIAKAAATKPIHFIVIPALLASIAYLSIVDDYIPTSDGIEYYFNDSKKSSLIGYSSSSSSRSSSNSHGWTPFEGDINDYKQITLVPVRFRSFHSVSPAPNSVYVHGNEQVLKVEGDMETITIDGETWKMTSGHMKYYDYARRGYYKILSSIKQADNFDIILITVAYIAMWYTLIKVFIDMKQFGSRFWLAFSTLVSSTFAFLFALLLSNKLDLKVSLLSLTEGIPFLVSIIGFKHKVSIASVVAKASTASPEDVPNIVSQAISSHTLSMFRDHVVVVGALGACAVYASHIIPLRNFCLLSAFILSIDLLLVHTFFAAILALKIEINRARRTEDMQEVLEEDGVSSLVAATVAEQSSTIEYPNEKNFFHTHSILSFKVIMTIGFVSFHLFWLGGSWMESRGAATATDDLLQHIPTYPGTVLVLLPPKFYVHGFASQIEDYIYLVFKTISDAIKDSLISKFLLFGFGVSIVSNIYFLNASRYQVTATNKLIEFSKPKEPVLAHTAEERTSLLKEGKVASLSNDEVTALVTSGKLPLYALEKQLGDNTRAVAVRRQAIETLSKTKLDRLPFANYDYDRVFGACCENVIGYMPLPVGVAGPLVIDGKEYFLPMATTEGCLVASTMRGCKAINLGGGVQTVLTKDGMTRGPCVRFPTLKIAGEAKVWMDSEEGQASMKEAFNSTSRFARLQHIQTALAGTLLYVRFRTTTGDAMGMNMISKGVEHTLKQLKEERFPDMEVVSVSGNYCTDKKSAAINWINGRGKSVVAEARIPEQVISQVLKCDVDSLVEVNVSKNLIGSALAGSIGGFNAHAANLVAALFLALGQDPAQVVEGSNCLTLIDRVGTELVISVSMPCIEVGTIGGGTILDPQGSMLDLLGLRGPHPTNPGQNAQQLAKVVASAVLAAELSLISALAAGHLVQLHMQHNRKPAAGSCIKS</sequence>
<dbReference type="InterPro" id="IPR023076">
    <property type="entry name" value="HMG_CoA_Rdtase_CS"/>
</dbReference>
<dbReference type="InterPro" id="IPR009023">
    <property type="entry name" value="HMG_CoA_Rdtase_NAD(P)-bd_sf"/>
</dbReference>
<dbReference type="InterPro" id="IPR000731">
    <property type="entry name" value="SSD"/>
</dbReference>
<dbReference type="InterPro" id="IPR009029">
    <property type="entry name" value="HMG_CoA_Rdtase_sub-bd_dom_sf"/>
</dbReference>
<dbReference type="GO" id="GO:0006696">
    <property type="term" value="P:ergosterol biosynthetic process"/>
    <property type="evidence" value="ECO:0007669"/>
    <property type="project" value="TreeGrafter"/>
</dbReference>
<dbReference type="CDD" id="cd00643">
    <property type="entry name" value="HMG-CoA_reductase_classI"/>
    <property type="match status" value="1"/>
</dbReference>
<dbReference type="InterPro" id="IPR023282">
    <property type="entry name" value="HMG_CoA_Rdtase_N"/>
</dbReference>
<feature type="transmembrane region" description="Helical" evidence="9">
    <location>
        <begin position="194"/>
        <end position="214"/>
    </location>
</feature>
<evidence type="ECO:0000256" key="4">
    <source>
        <dbReference type="ARBA" id="ARBA00022824"/>
    </source>
</evidence>
<keyword evidence="4 9" id="KW-0256">Endoplasmic reticulum</keyword>
<evidence type="ECO:0000313" key="11">
    <source>
        <dbReference type="EMBL" id="EDK43170.1"/>
    </source>
</evidence>
<feature type="domain" description="SSD" evidence="10">
    <location>
        <begin position="165"/>
        <end position="328"/>
    </location>
</feature>
<dbReference type="InterPro" id="IPR004554">
    <property type="entry name" value="HMG_CoA_Rdtase_eu_arc"/>
</dbReference>
<feature type="transmembrane region" description="Helical" evidence="9">
    <location>
        <begin position="220"/>
        <end position="240"/>
    </location>
</feature>
<evidence type="ECO:0000256" key="6">
    <source>
        <dbReference type="ARBA" id="ARBA00022989"/>
    </source>
</evidence>
<dbReference type="PROSITE" id="PS50156">
    <property type="entry name" value="SSD"/>
    <property type="match status" value="1"/>
</dbReference>
<keyword evidence="5 9" id="KW-0521">NADP</keyword>
<dbReference type="Gene3D" id="3.30.70.420">
    <property type="entry name" value="Hydroxymethylglutaryl-CoA reductase, class I/II, NAD/NADP-binding domain"/>
    <property type="match status" value="1"/>
</dbReference>
<evidence type="ECO:0000256" key="7">
    <source>
        <dbReference type="ARBA" id="ARBA00023002"/>
    </source>
</evidence>
<dbReference type="EMBL" id="CH981525">
    <property type="protein sequence ID" value="EDK43170.1"/>
    <property type="molecule type" value="Genomic_DNA"/>
</dbReference>
<evidence type="ECO:0000256" key="3">
    <source>
        <dbReference type="ARBA" id="ARBA00022692"/>
    </source>
</evidence>
<dbReference type="SUPFAM" id="SSF56542">
    <property type="entry name" value="Substrate-binding domain of HMG-CoA reductase"/>
    <property type="match status" value="1"/>
</dbReference>
<dbReference type="GO" id="GO:0008299">
    <property type="term" value="P:isoprenoid biosynthetic process"/>
    <property type="evidence" value="ECO:0007669"/>
    <property type="project" value="InterPro"/>
</dbReference>
<dbReference type="Pfam" id="PF13323">
    <property type="entry name" value="HPIH"/>
    <property type="match status" value="1"/>
</dbReference>
<dbReference type="GO" id="GO:0015936">
    <property type="term" value="P:coenzyme A metabolic process"/>
    <property type="evidence" value="ECO:0007669"/>
    <property type="project" value="InterPro"/>
</dbReference>
<dbReference type="InParanoid" id="A5DVG2"/>
<feature type="transmembrane region" description="Helical" evidence="9">
    <location>
        <begin position="281"/>
        <end position="299"/>
    </location>
</feature>
<dbReference type="GO" id="GO:0005778">
    <property type="term" value="C:peroxisomal membrane"/>
    <property type="evidence" value="ECO:0007669"/>
    <property type="project" value="TreeGrafter"/>
</dbReference>
<dbReference type="HOGENOM" id="CLU_001734_0_0_1"/>
<dbReference type="PANTHER" id="PTHR10572">
    <property type="entry name" value="3-HYDROXY-3-METHYLGLUTARYL-COENZYME A REDUCTASE"/>
    <property type="match status" value="1"/>
</dbReference>
<comment type="subcellular location">
    <subcellularLocation>
        <location evidence="1 9">Endoplasmic reticulum membrane</location>
        <topology evidence="1 9">Multi-pass membrane protein</topology>
    </subcellularLocation>
</comment>
<keyword evidence="12" id="KW-1185">Reference proteome</keyword>
<dbReference type="InterPro" id="IPR025583">
    <property type="entry name" value="HMG-CoA_N_dom"/>
</dbReference>
<dbReference type="FunFam" id="1.10.3270.10:FF:000001">
    <property type="entry name" value="3-hydroxy-3-methylglutaryl coenzyme A reductase"/>
    <property type="match status" value="1"/>
</dbReference>
<dbReference type="OMA" id="KKWIMRA"/>
<dbReference type="GeneID" id="5234057"/>
<feature type="transmembrane region" description="Helical" evidence="9">
    <location>
        <begin position="166"/>
        <end position="185"/>
    </location>
</feature>
<dbReference type="InterPro" id="IPR002202">
    <property type="entry name" value="HMG_CoA_Rdtase"/>
</dbReference>
<dbReference type="Gene3D" id="3.90.770.10">
    <property type="entry name" value="3-hydroxy-3-methylglutaryl-coenzyme A Reductase, Chain A, domain 2"/>
    <property type="match status" value="1"/>
</dbReference>
<keyword evidence="6 9" id="KW-1133">Transmembrane helix</keyword>
<comment type="similarity">
    <text evidence="2 9">Belongs to the HMG-CoA reductase family.</text>
</comment>
<comment type="pathway">
    <text evidence="9">Metabolic intermediate biosynthesis; (R)-mevalonate biosynthesis; (R)-mevalonate from acetyl-CoA: step 3/3.</text>
</comment>
<dbReference type="Pfam" id="PF12349">
    <property type="entry name" value="Sterol-sensing"/>
    <property type="match status" value="1"/>
</dbReference>
<name>A5DVG2_LODEL</name>
<dbReference type="InterPro" id="IPR053958">
    <property type="entry name" value="HMGCR/SNAP/NPC1-like_SSD"/>
</dbReference>
<dbReference type="PANTHER" id="PTHR10572:SF24">
    <property type="entry name" value="3-HYDROXY-3-METHYLGLUTARYL-COENZYME A REDUCTASE"/>
    <property type="match status" value="1"/>
</dbReference>
<evidence type="ECO:0000256" key="2">
    <source>
        <dbReference type="ARBA" id="ARBA00007661"/>
    </source>
</evidence>
<dbReference type="VEuPathDB" id="FungiDB:LELG_01348"/>
<dbReference type="FunCoup" id="A5DVG2">
    <property type="interactions" value="275"/>
</dbReference>
<dbReference type="PRINTS" id="PR00071">
    <property type="entry name" value="HMGCOARDTASE"/>
</dbReference>